<organism evidence="1 2">
    <name type="scientific">Panagrolaimus sp. JU765</name>
    <dbReference type="NCBI Taxonomy" id="591449"/>
    <lineage>
        <taxon>Eukaryota</taxon>
        <taxon>Metazoa</taxon>
        <taxon>Ecdysozoa</taxon>
        <taxon>Nematoda</taxon>
        <taxon>Chromadorea</taxon>
        <taxon>Rhabditida</taxon>
        <taxon>Tylenchina</taxon>
        <taxon>Panagrolaimomorpha</taxon>
        <taxon>Panagrolaimoidea</taxon>
        <taxon>Panagrolaimidae</taxon>
        <taxon>Panagrolaimus</taxon>
    </lineage>
</organism>
<accession>A0AC34QCQ5</accession>
<name>A0AC34QCQ5_9BILA</name>
<evidence type="ECO:0000313" key="1">
    <source>
        <dbReference type="Proteomes" id="UP000887576"/>
    </source>
</evidence>
<proteinExistence type="predicted"/>
<evidence type="ECO:0000313" key="2">
    <source>
        <dbReference type="WBParaSite" id="JU765_v2.g15155.t1"/>
    </source>
</evidence>
<protein>
    <submittedName>
        <fullName evidence="2">Uncharacterized protein</fullName>
    </submittedName>
</protein>
<dbReference type="WBParaSite" id="JU765_v2.g15155.t1">
    <property type="protein sequence ID" value="JU765_v2.g15155.t1"/>
    <property type="gene ID" value="JU765_v2.g15155"/>
</dbReference>
<dbReference type="Proteomes" id="UP000887576">
    <property type="component" value="Unplaced"/>
</dbReference>
<reference evidence="2" key="1">
    <citation type="submission" date="2022-11" db="UniProtKB">
        <authorList>
            <consortium name="WormBaseParasite"/>
        </authorList>
    </citation>
    <scope>IDENTIFICATION</scope>
</reference>
<sequence>MEILLLRLIFFRVKDEYTKWVHYCPYENRITVHCKNGKINPYGTLEVWESDSTETGGSGIYNHNEKHHIMGAKYVTGFRWTHFDLDGQDGYFDAYISNGEIGQRTEGDDYVEIYGLFRNVCSNIQGFNLTNDLLKSEFTF</sequence>